<keyword evidence="1" id="KW-0175">Coiled coil</keyword>
<gene>
    <name evidence="3" type="ORF">DI564_12455</name>
</gene>
<dbReference type="Proteomes" id="UP000249046">
    <property type="component" value="Unassembled WGS sequence"/>
</dbReference>
<sequence length="512" mass="56577">MRIRGLLVAGALVWAHASVAAAQPTAAPPPAPARAEAGTDAEAARSALPAAFAQLREREFAAARRSFEAIVEAPGFDALAEEQQYEVLSLAGNLARELGDPKRAHALLVRASGYPQAEGSVWHARLMAAADIQDEIDVARCIAMLARRWPSTMRELDERAIQRLAKRLERQAAAANEHRELLDALFDTGFTVGGEPPDALWLSLVRLALEQDHVARARAVARKIGSPSSILAMHVDRRFDRVVDSSERFQLRAAVEAGIERARALVESEPTRLSHRVMLQRRLLDDGRDAAALADADAVIARIAEANGSRYYVDFDDEYPWVLDQRAEALWGLDRWEEAIVQLRRAAKRPEEGGMNVSQSLNLGWFYADLGEADKALEAVEDLGETSPYGRMRLEMLYLMVAVQREDASAVARHLAFMRDHREDAIATYQLALMHAGRVDEAAALLIERLRNPEWRSDALIEVQPFKAVEKPPSRAARDKRSKAVIARPEVQAVIEEVGYLRPPSTTAAPAL</sequence>
<feature type="coiled-coil region" evidence="1">
    <location>
        <begin position="158"/>
        <end position="185"/>
    </location>
</feature>
<dbReference type="Gene3D" id="1.25.40.10">
    <property type="entry name" value="Tetratricopeptide repeat domain"/>
    <property type="match status" value="1"/>
</dbReference>
<reference evidence="3 4" key="1">
    <citation type="submission" date="2017-08" db="EMBL/GenBank/DDBJ databases">
        <title>Infants hospitalized years apart are colonized by the same room-sourced microbial strains.</title>
        <authorList>
            <person name="Brooks B."/>
            <person name="Olm M.R."/>
            <person name="Firek B.A."/>
            <person name="Baker R."/>
            <person name="Thomas B.C."/>
            <person name="Morowitz M.J."/>
            <person name="Banfield J.F."/>
        </authorList>
    </citation>
    <scope>NUCLEOTIDE SEQUENCE [LARGE SCALE GENOMIC DNA]</scope>
    <source>
        <strain evidence="3">S2_005_003_R2_42</strain>
    </source>
</reference>
<dbReference type="InterPro" id="IPR011990">
    <property type="entry name" value="TPR-like_helical_dom_sf"/>
</dbReference>
<dbReference type="EMBL" id="QFPO01000011">
    <property type="protein sequence ID" value="PZQ12853.1"/>
    <property type="molecule type" value="Genomic_DNA"/>
</dbReference>
<keyword evidence="2" id="KW-0732">Signal</keyword>
<dbReference type="AlphaFoldDB" id="A0A2W5M671"/>
<feature type="signal peptide" evidence="2">
    <location>
        <begin position="1"/>
        <end position="22"/>
    </location>
</feature>
<name>A0A2W5M671_9GAMM</name>
<protein>
    <recommendedName>
        <fullName evidence="5">Tetratricopeptide repeat protein</fullName>
    </recommendedName>
</protein>
<evidence type="ECO:0000313" key="4">
    <source>
        <dbReference type="Proteomes" id="UP000249046"/>
    </source>
</evidence>
<evidence type="ECO:0008006" key="5">
    <source>
        <dbReference type="Google" id="ProtNLM"/>
    </source>
</evidence>
<evidence type="ECO:0000256" key="2">
    <source>
        <dbReference type="SAM" id="SignalP"/>
    </source>
</evidence>
<accession>A0A2W5M671</accession>
<evidence type="ECO:0000256" key="1">
    <source>
        <dbReference type="SAM" id="Coils"/>
    </source>
</evidence>
<feature type="chain" id="PRO_5016104723" description="Tetratricopeptide repeat protein" evidence="2">
    <location>
        <begin position="23"/>
        <end position="512"/>
    </location>
</feature>
<dbReference type="SUPFAM" id="SSF48452">
    <property type="entry name" value="TPR-like"/>
    <property type="match status" value="1"/>
</dbReference>
<proteinExistence type="predicted"/>
<organism evidence="3 4">
    <name type="scientific">Rhodanobacter denitrificans</name>
    <dbReference type="NCBI Taxonomy" id="666685"/>
    <lineage>
        <taxon>Bacteria</taxon>
        <taxon>Pseudomonadati</taxon>
        <taxon>Pseudomonadota</taxon>
        <taxon>Gammaproteobacteria</taxon>
        <taxon>Lysobacterales</taxon>
        <taxon>Rhodanobacteraceae</taxon>
        <taxon>Rhodanobacter</taxon>
    </lineage>
</organism>
<evidence type="ECO:0000313" key="3">
    <source>
        <dbReference type="EMBL" id="PZQ12853.1"/>
    </source>
</evidence>
<comment type="caution">
    <text evidence="3">The sequence shown here is derived from an EMBL/GenBank/DDBJ whole genome shotgun (WGS) entry which is preliminary data.</text>
</comment>